<dbReference type="InterPro" id="IPR026992">
    <property type="entry name" value="DIOX_N"/>
</dbReference>
<dbReference type="Pfam" id="PF00078">
    <property type="entry name" value="RVT_1"/>
    <property type="match status" value="1"/>
</dbReference>
<dbReference type="Pfam" id="PF03171">
    <property type="entry name" value="2OG-FeII_Oxy"/>
    <property type="match status" value="1"/>
</dbReference>
<accession>A0AA88IEJ2</accession>
<dbReference type="Pfam" id="PF14226">
    <property type="entry name" value="DIOX_N"/>
    <property type="match status" value="1"/>
</dbReference>
<dbReference type="SUPFAM" id="SSF56672">
    <property type="entry name" value="DNA/RNA polymerases"/>
    <property type="match status" value="1"/>
</dbReference>
<dbReference type="InterPro" id="IPR000477">
    <property type="entry name" value="RT_dom"/>
</dbReference>
<keyword evidence="4" id="KW-1185">Reference proteome</keyword>
<dbReference type="SUPFAM" id="SSF51197">
    <property type="entry name" value="Clavaminate synthase-like"/>
    <property type="match status" value="1"/>
</dbReference>
<evidence type="ECO:0000259" key="1">
    <source>
        <dbReference type="PROSITE" id="PS50878"/>
    </source>
</evidence>
<reference evidence="3" key="1">
    <citation type="submission" date="2023-07" db="EMBL/GenBank/DDBJ databases">
        <title>Chromosome-level genome assembly of Artemia franciscana.</title>
        <authorList>
            <person name="Jo E."/>
        </authorList>
    </citation>
    <scope>NUCLEOTIDE SEQUENCE</scope>
    <source>
        <tissue evidence="3">Whole body</tissue>
    </source>
</reference>
<dbReference type="PANTHER" id="PTHR47990">
    <property type="entry name" value="2-OXOGLUTARATE (2OG) AND FE(II)-DEPENDENT OXYGENASE SUPERFAMILY PROTEIN-RELATED"/>
    <property type="match status" value="1"/>
</dbReference>
<gene>
    <name evidence="3" type="ORF">QYM36_007484</name>
</gene>
<sequence length="563" mass="65146">MFVLHAPSEKYGRGKTKFYAAFVDLQKAFDNVDRELLIMELIKIGLPGQFAQLIANMYGSTKAVVRVFGKGVSRIFEQTRSVKQRRTLSPRLFGIFVSDIVEFLEKRWAPTVKLGNRTISALLFADDMALVAKTARELQILIDLMAEYLESKKLRLNLGKTVIMIFNKGGRRNLVENEKFRFKGQETMVAKKVKYLGFTLTPNYSWTEHLSEMSKRGKAAVGAILRNDLVKKSKSLKIFKQIFDSKIKPAIHYRAELWGLEAADKLESVQLRYYKRLFGLHQTTHNQLIKGDFSIFSLKLHRLYQVTSPFVTSQKFFDLPFEVKKKYIREPNKYAGYVAPSQEILESTNSEEVREAFDFVSEKSDKFPVEVPDFKETAVNLYLECYDFARRLLRSLAVALGQDADFFVNNHKLMGTNENRSIFRTLYYPPLRKDQIKPGTMRCGEHTDYGTFTLLFQDNIGGLEVLTKNKQWVEAKPIPGALLVNVGDLLQIWTDNEYPATKHRVRIPQEELKLKTIRQSMVYFVHPDNDFEIRPLNGNRSNYSEPTTSRKWTQMKLDASYKY</sequence>
<feature type="domain" description="Reverse transcriptase" evidence="1">
    <location>
        <begin position="1"/>
        <end position="200"/>
    </location>
</feature>
<dbReference type="FunFam" id="2.60.120.330:FF:000038">
    <property type="entry name" value="Si:dkey-10o6.2"/>
    <property type="match status" value="1"/>
</dbReference>
<dbReference type="PRINTS" id="PR00682">
    <property type="entry name" value="IPNSYNTHASE"/>
</dbReference>
<dbReference type="Gene3D" id="2.60.120.330">
    <property type="entry name" value="B-lactam Antibiotic, Isopenicillin N Synthase, Chain"/>
    <property type="match status" value="1"/>
</dbReference>
<evidence type="ECO:0000313" key="4">
    <source>
        <dbReference type="Proteomes" id="UP001187531"/>
    </source>
</evidence>
<dbReference type="InterPro" id="IPR027443">
    <property type="entry name" value="IPNS-like_sf"/>
</dbReference>
<protein>
    <recommendedName>
        <fullName evidence="5">Fe2OG dioxygenase domain-containing protein</fullName>
    </recommendedName>
</protein>
<dbReference type="AlphaFoldDB" id="A0AA88IEJ2"/>
<feature type="domain" description="Fe2OG dioxygenase" evidence="2">
    <location>
        <begin position="418"/>
        <end position="527"/>
    </location>
</feature>
<evidence type="ECO:0000259" key="2">
    <source>
        <dbReference type="PROSITE" id="PS51471"/>
    </source>
</evidence>
<dbReference type="InterPro" id="IPR043502">
    <property type="entry name" value="DNA/RNA_pol_sf"/>
</dbReference>
<evidence type="ECO:0000313" key="3">
    <source>
        <dbReference type="EMBL" id="KAK2726663.1"/>
    </source>
</evidence>
<dbReference type="GO" id="GO:0071897">
    <property type="term" value="P:DNA biosynthetic process"/>
    <property type="evidence" value="ECO:0007669"/>
    <property type="project" value="UniProtKB-ARBA"/>
</dbReference>
<dbReference type="Proteomes" id="UP001187531">
    <property type="component" value="Unassembled WGS sequence"/>
</dbReference>
<dbReference type="EMBL" id="JAVRJZ010000001">
    <property type="protein sequence ID" value="KAK2726663.1"/>
    <property type="molecule type" value="Genomic_DNA"/>
</dbReference>
<dbReference type="InterPro" id="IPR050231">
    <property type="entry name" value="Iron_ascorbate_oxido_reductase"/>
</dbReference>
<dbReference type="InterPro" id="IPR044861">
    <property type="entry name" value="IPNS-like_FE2OG_OXY"/>
</dbReference>
<dbReference type="PROSITE" id="PS51471">
    <property type="entry name" value="FE2OG_OXY"/>
    <property type="match status" value="1"/>
</dbReference>
<evidence type="ECO:0008006" key="5">
    <source>
        <dbReference type="Google" id="ProtNLM"/>
    </source>
</evidence>
<dbReference type="InterPro" id="IPR005123">
    <property type="entry name" value="Oxoglu/Fe-dep_dioxygenase_dom"/>
</dbReference>
<dbReference type="PROSITE" id="PS50878">
    <property type="entry name" value="RT_POL"/>
    <property type="match status" value="1"/>
</dbReference>
<proteinExistence type="predicted"/>
<name>A0AA88IEJ2_ARTSF</name>
<organism evidence="3 4">
    <name type="scientific">Artemia franciscana</name>
    <name type="common">Brine shrimp</name>
    <name type="synonym">Artemia sanfranciscana</name>
    <dbReference type="NCBI Taxonomy" id="6661"/>
    <lineage>
        <taxon>Eukaryota</taxon>
        <taxon>Metazoa</taxon>
        <taxon>Ecdysozoa</taxon>
        <taxon>Arthropoda</taxon>
        <taxon>Crustacea</taxon>
        <taxon>Branchiopoda</taxon>
        <taxon>Anostraca</taxon>
        <taxon>Artemiidae</taxon>
        <taxon>Artemia</taxon>
    </lineage>
</organism>
<comment type="caution">
    <text evidence="3">The sequence shown here is derived from an EMBL/GenBank/DDBJ whole genome shotgun (WGS) entry which is preliminary data.</text>
</comment>